<proteinExistence type="predicted"/>
<keyword evidence="1" id="KW-0472">Membrane</keyword>
<accession>A0A285K2W9</accession>
<reference evidence="2 3" key="1">
    <citation type="submission" date="2017-09" db="EMBL/GenBank/DDBJ databases">
        <authorList>
            <person name="Ehlers B."/>
            <person name="Leendertz F.H."/>
        </authorList>
    </citation>
    <scope>NUCLEOTIDE SEQUENCE [LARGE SCALE GENOMIC DNA]</scope>
    <source>
        <strain evidence="2 3">CGMCC 4.6857</strain>
    </source>
</reference>
<sequence length="50" mass="5789">MRRTPRHSDREWPGQPRPRLWDRLTPWQHALVIVTILLLLSAGCMAALGD</sequence>
<organism evidence="2 3">
    <name type="scientific">Paractinoplanes atraurantiacus</name>
    <dbReference type="NCBI Taxonomy" id="1036182"/>
    <lineage>
        <taxon>Bacteria</taxon>
        <taxon>Bacillati</taxon>
        <taxon>Actinomycetota</taxon>
        <taxon>Actinomycetes</taxon>
        <taxon>Micromonosporales</taxon>
        <taxon>Micromonosporaceae</taxon>
        <taxon>Paractinoplanes</taxon>
    </lineage>
</organism>
<dbReference type="EMBL" id="OBDY01000030">
    <property type="protein sequence ID" value="SNY66633.1"/>
    <property type="molecule type" value="Genomic_DNA"/>
</dbReference>
<keyword evidence="3" id="KW-1185">Reference proteome</keyword>
<evidence type="ECO:0000313" key="2">
    <source>
        <dbReference type="EMBL" id="SNY66633.1"/>
    </source>
</evidence>
<protein>
    <submittedName>
        <fullName evidence="2">Uncharacterized protein</fullName>
    </submittedName>
</protein>
<gene>
    <name evidence="2" type="ORF">SAMN05421748_13083</name>
</gene>
<keyword evidence="1" id="KW-0812">Transmembrane</keyword>
<name>A0A285K2W9_9ACTN</name>
<dbReference type="Proteomes" id="UP000219612">
    <property type="component" value="Unassembled WGS sequence"/>
</dbReference>
<keyword evidence="1" id="KW-1133">Transmembrane helix</keyword>
<dbReference type="RefSeq" id="WP_179855571.1">
    <property type="nucleotide sequence ID" value="NZ_OBDY01000030.1"/>
</dbReference>
<evidence type="ECO:0000256" key="1">
    <source>
        <dbReference type="SAM" id="Phobius"/>
    </source>
</evidence>
<feature type="transmembrane region" description="Helical" evidence="1">
    <location>
        <begin position="27"/>
        <end position="48"/>
    </location>
</feature>
<dbReference type="AlphaFoldDB" id="A0A285K2W9"/>
<evidence type="ECO:0000313" key="3">
    <source>
        <dbReference type="Proteomes" id="UP000219612"/>
    </source>
</evidence>